<dbReference type="KEGG" id="acab:QRX50_23730"/>
<evidence type="ECO:0000313" key="2">
    <source>
        <dbReference type="EMBL" id="WIX83548.1"/>
    </source>
</evidence>
<sequence>MTGDTKPRVVAGKLWAGGGATALVAALAAIVVVLIARGLFDVPVLAPEGEGAWGGVGTVAYAVGAALVALAATGLLHLLLISTPRAKSFFVSIMLLVTAIAVVIPLGLDADRGARFATAAGNLLIGLVITSTLSGVAGAAVRAGRPVR</sequence>
<gene>
    <name evidence="2" type="ORF">QRX50_23730</name>
</gene>
<dbReference type="EMBL" id="CP127294">
    <property type="protein sequence ID" value="WIX83548.1"/>
    <property type="molecule type" value="Genomic_DNA"/>
</dbReference>
<feature type="transmembrane region" description="Helical" evidence="1">
    <location>
        <begin position="14"/>
        <end position="39"/>
    </location>
</feature>
<keyword evidence="3" id="KW-1185">Reference proteome</keyword>
<dbReference type="AlphaFoldDB" id="A0A9Y2IS56"/>
<dbReference type="Pfam" id="PF19545">
    <property type="entry name" value="DUF6069"/>
    <property type="match status" value="1"/>
</dbReference>
<protein>
    <submittedName>
        <fullName evidence="2">DUF6069 family protein</fullName>
    </submittedName>
</protein>
<evidence type="ECO:0000256" key="1">
    <source>
        <dbReference type="SAM" id="Phobius"/>
    </source>
</evidence>
<dbReference type="InterPro" id="IPR045713">
    <property type="entry name" value="DUF6069"/>
</dbReference>
<feature type="transmembrane region" description="Helical" evidence="1">
    <location>
        <begin position="120"/>
        <end position="141"/>
    </location>
</feature>
<feature type="transmembrane region" description="Helical" evidence="1">
    <location>
        <begin position="59"/>
        <end position="81"/>
    </location>
</feature>
<proteinExistence type="predicted"/>
<dbReference type="RefSeq" id="WP_285974097.1">
    <property type="nucleotide sequence ID" value="NZ_CP127294.1"/>
</dbReference>
<keyword evidence="1" id="KW-0472">Membrane</keyword>
<keyword evidence="1" id="KW-0812">Transmembrane</keyword>
<keyword evidence="1" id="KW-1133">Transmembrane helix</keyword>
<dbReference type="Proteomes" id="UP001236014">
    <property type="component" value="Chromosome"/>
</dbReference>
<reference evidence="2 3" key="1">
    <citation type="submission" date="2023-06" db="EMBL/GenBank/DDBJ databases">
        <authorList>
            <person name="Oyuntsetseg B."/>
            <person name="Kim S.B."/>
        </authorList>
    </citation>
    <scope>NUCLEOTIDE SEQUENCE [LARGE SCALE GENOMIC DNA]</scope>
    <source>
        <strain evidence="2 3">2-15</strain>
    </source>
</reference>
<evidence type="ECO:0000313" key="3">
    <source>
        <dbReference type="Proteomes" id="UP001236014"/>
    </source>
</evidence>
<organism evidence="2 3">
    <name type="scientific">Amycolatopsis carbonis</name>
    <dbReference type="NCBI Taxonomy" id="715471"/>
    <lineage>
        <taxon>Bacteria</taxon>
        <taxon>Bacillati</taxon>
        <taxon>Actinomycetota</taxon>
        <taxon>Actinomycetes</taxon>
        <taxon>Pseudonocardiales</taxon>
        <taxon>Pseudonocardiaceae</taxon>
        <taxon>Amycolatopsis</taxon>
    </lineage>
</organism>
<feature type="transmembrane region" description="Helical" evidence="1">
    <location>
        <begin position="88"/>
        <end position="108"/>
    </location>
</feature>
<name>A0A9Y2IS56_9PSEU</name>
<accession>A0A9Y2IS56</accession>